<name>A0AAD9YIR7_COLKA</name>
<proteinExistence type="predicted"/>
<reference evidence="2" key="1">
    <citation type="submission" date="2023-02" db="EMBL/GenBank/DDBJ databases">
        <title>Colletotrichum kahawae CIFC_Que2 genome sequencing and assembly.</title>
        <authorList>
            <person name="Baroncelli R."/>
        </authorList>
    </citation>
    <scope>NUCLEOTIDE SEQUENCE</scope>
    <source>
        <strain evidence="2">CIFC_Que2</strain>
    </source>
</reference>
<dbReference type="Proteomes" id="UP001281614">
    <property type="component" value="Unassembled WGS sequence"/>
</dbReference>
<dbReference type="AlphaFoldDB" id="A0AAD9YIR7"/>
<comment type="caution">
    <text evidence="2">The sequence shown here is derived from an EMBL/GenBank/DDBJ whole genome shotgun (WGS) entry which is preliminary data.</text>
</comment>
<evidence type="ECO:0000313" key="2">
    <source>
        <dbReference type="EMBL" id="KAK2764672.1"/>
    </source>
</evidence>
<sequence>MILRPFPKSCTEIAPETSTTRHGCICCEDVGAEYLENFNPDIHYEDDEFAKLDIVDVISGGLEHSRQYLLCKATNTPRGNKTYAPIPAFDDKKQYVVALVQDRVCYGDGFSKDANERLFRRSAVYQRIHERTETGFGTVNPEYYGTWILETIDNAESLPWRKRYVGVILMEYLEGQTIEQLCTRQWVPKEEEGDLIPPSRPILRSAADGSITMLDVTDVKVRNEIVMHIMHGMVTNTHVGAYLTTPDASNVMIVFRRGGKLLTKPQAVIINSVCIQIHICRNGRNYGHENPDGLVEKPLHPFDRFWTGDFESLDGWHNLGWRLEYRVKFEAWMLRQFGLMDEPEENRRYCTEEDFREKVCIDRHRDRRLMKAFSFIGNGGTRDFHFFDLPAPPEPTSQKVNDNPEELPNIPKQNRLDYGFRSSRSQNALNGREDKSLWRKSPLTPEEVAAAAAAARKEAETRSAKLQFNIENSVFELEEQLNGKEISIQKRAWQAWSAISGKEPHEYDPEVDEASEVESCMSWDSSYEDETDEDEPEKGENPNLNGSLKRKRDESDD</sequence>
<accession>A0AAD9YIR7</accession>
<evidence type="ECO:0000313" key="3">
    <source>
        <dbReference type="Proteomes" id="UP001281614"/>
    </source>
</evidence>
<dbReference type="EMBL" id="VYYT01000135">
    <property type="protein sequence ID" value="KAK2764672.1"/>
    <property type="molecule type" value="Genomic_DNA"/>
</dbReference>
<feature type="region of interest" description="Disordered" evidence="1">
    <location>
        <begin position="391"/>
        <end position="417"/>
    </location>
</feature>
<feature type="region of interest" description="Disordered" evidence="1">
    <location>
        <begin position="501"/>
        <end position="557"/>
    </location>
</feature>
<organism evidence="2 3">
    <name type="scientific">Colletotrichum kahawae</name>
    <name type="common">Coffee berry disease fungus</name>
    <dbReference type="NCBI Taxonomy" id="34407"/>
    <lineage>
        <taxon>Eukaryota</taxon>
        <taxon>Fungi</taxon>
        <taxon>Dikarya</taxon>
        <taxon>Ascomycota</taxon>
        <taxon>Pezizomycotina</taxon>
        <taxon>Sordariomycetes</taxon>
        <taxon>Hypocreomycetidae</taxon>
        <taxon>Glomerellales</taxon>
        <taxon>Glomerellaceae</taxon>
        <taxon>Colletotrichum</taxon>
        <taxon>Colletotrichum gloeosporioides species complex</taxon>
    </lineage>
</organism>
<feature type="compositionally biased region" description="Acidic residues" evidence="1">
    <location>
        <begin position="526"/>
        <end position="537"/>
    </location>
</feature>
<gene>
    <name evidence="2" type="ORF">CKAH01_04837</name>
</gene>
<protein>
    <submittedName>
        <fullName evidence="2">Uncharacterized protein</fullName>
    </submittedName>
</protein>
<keyword evidence="3" id="KW-1185">Reference proteome</keyword>
<evidence type="ECO:0000256" key="1">
    <source>
        <dbReference type="SAM" id="MobiDB-lite"/>
    </source>
</evidence>